<protein>
    <submittedName>
        <fullName evidence="1">Uncharacterized protein</fullName>
    </submittedName>
</protein>
<evidence type="ECO:0000313" key="1">
    <source>
        <dbReference type="EMBL" id="PWQ95056.1"/>
    </source>
</evidence>
<dbReference type="EMBL" id="QGKL01000036">
    <property type="protein sequence ID" value="PWQ95056.1"/>
    <property type="molecule type" value="Genomic_DNA"/>
</dbReference>
<accession>A0A317C931</accession>
<name>A0A317C931_9GAMM</name>
<proteinExistence type="predicted"/>
<sequence length="119" mass="13907">MVVSPENELKEFIAFSHLLRRRLGMYVYPTTLAHLGSFLGGYFQGVNREDVSTYYNFFQHYQPSFHDWIAEKENGRNAPANSWVDMIMNNVDSDEAGIERFFNYLDEYINKVALKASNH</sequence>
<reference evidence="1 2" key="1">
    <citation type="submission" date="2018-05" db="EMBL/GenBank/DDBJ databases">
        <title>Leucothrix arctica sp. nov., isolated from Arctic seawater.</title>
        <authorList>
            <person name="Choi A."/>
            <person name="Baek K."/>
        </authorList>
    </citation>
    <scope>NUCLEOTIDE SEQUENCE [LARGE SCALE GENOMIC DNA]</scope>
    <source>
        <strain evidence="1 2">IMCC9719</strain>
    </source>
</reference>
<gene>
    <name evidence="1" type="ORF">DKT75_13630</name>
</gene>
<evidence type="ECO:0000313" key="2">
    <source>
        <dbReference type="Proteomes" id="UP000245506"/>
    </source>
</evidence>
<keyword evidence="2" id="KW-1185">Reference proteome</keyword>
<organism evidence="1 2">
    <name type="scientific">Leucothrix arctica</name>
    <dbReference type="NCBI Taxonomy" id="1481894"/>
    <lineage>
        <taxon>Bacteria</taxon>
        <taxon>Pseudomonadati</taxon>
        <taxon>Pseudomonadota</taxon>
        <taxon>Gammaproteobacteria</taxon>
        <taxon>Thiotrichales</taxon>
        <taxon>Thiotrichaceae</taxon>
        <taxon>Leucothrix</taxon>
    </lineage>
</organism>
<dbReference type="RefSeq" id="WP_109823995.1">
    <property type="nucleotide sequence ID" value="NZ_QGKL01000036.1"/>
</dbReference>
<dbReference type="AlphaFoldDB" id="A0A317C931"/>
<comment type="caution">
    <text evidence="1">The sequence shown here is derived from an EMBL/GenBank/DDBJ whole genome shotgun (WGS) entry which is preliminary data.</text>
</comment>
<dbReference type="Proteomes" id="UP000245506">
    <property type="component" value="Unassembled WGS sequence"/>
</dbReference>